<dbReference type="EC" id="5.2.1.8" evidence="2 5"/>
<feature type="domain" description="PPIase FKBP-type" evidence="6">
    <location>
        <begin position="18"/>
        <end position="106"/>
    </location>
</feature>
<evidence type="ECO:0000259" key="6">
    <source>
        <dbReference type="PROSITE" id="PS50059"/>
    </source>
</evidence>
<evidence type="ECO:0000256" key="4">
    <source>
        <dbReference type="ARBA" id="ARBA00023235"/>
    </source>
</evidence>
<evidence type="ECO:0000313" key="8">
    <source>
        <dbReference type="Proteomes" id="UP001141327"/>
    </source>
</evidence>
<gene>
    <name evidence="7" type="ORF">PAPYR_4750</name>
</gene>
<dbReference type="Pfam" id="PF00254">
    <property type="entry name" value="FKBP_C"/>
    <property type="match status" value="1"/>
</dbReference>
<evidence type="ECO:0000256" key="3">
    <source>
        <dbReference type="ARBA" id="ARBA00023110"/>
    </source>
</evidence>
<dbReference type="EMBL" id="JAPMOS010000021">
    <property type="protein sequence ID" value="KAJ4459224.1"/>
    <property type="molecule type" value="Genomic_DNA"/>
</dbReference>
<organism evidence="7 8">
    <name type="scientific">Paratrimastix pyriformis</name>
    <dbReference type="NCBI Taxonomy" id="342808"/>
    <lineage>
        <taxon>Eukaryota</taxon>
        <taxon>Metamonada</taxon>
        <taxon>Preaxostyla</taxon>
        <taxon>Paratrimastigidae</taxon>
        <taxon>Paratrimastix</taxon>
    </lineage>
</organism>
<protein>
    <recommendedName>
        <fullName evidence="2 5">peptidylprolyl isomerase</fullName>
        <ecNumber evidence="2 5">5.2.1.8</ecNumber>
    </recommendedName>
</protein>
<evidence type="ECO:0000256" key="1">
    <source>
        <dbReference type="ARBA" id="ARBA00000971"/>
    </source>
</evidence>
<name>A0ABQ8UJ32_9EUKA</name>
<reference evidence="7" key="1">
    <citation type="journal article" date="2022" name="bioRxiv">
        <title>Genomics of Preaxostyla Flagellates Illuminates Evolutionary Transitions and the Path Towards Mitochondrial Loss.</title>
        <authorList>
            <person name="Novak L.V.F."/>
            <person name="Treitli S.C."/>
            <person name="Pyrih J."/>
            <person name="Halakuc P."/>
            <person name="Pipaliya S.V."/>
            <person name="Vacek V."/>
            <person name="Brzon O."/>
            <person name="Soukal P."/>
            <person name="Eme L."/>
            <person name="Dacks J.B."/>
            <person name="Karnkowska A."/>
            <person name="Elias M."/>
            <person name="Hampl V."/>
        </authorList>
    </citation>
    <scope>NUCLEOTIDE SEQUENCE</scope>
    <source>
        <strain evidence="7">RCP-MX</strain>
    </source>
</reference>
<dbReference type="PANTHER" id="PTHR10516:SF443">
    <property type="entry name" value="FK506-BINDING PROTEIN 59-RELATED"/>
    <property type="match status" value="1"/>
</dbReference>
<sequence>MLQKRVITPGYGEPPRYGQTCVVHYTGLLLNGREFDSSRRRGQPFAFSLGKGEVIKGWDQIIGTMRRGERISVDIPPELAYGAHGIPTLIPPNSTLRFDIELISFY</sequence>
<dbReference type="Proteomes" id="UP001141327">
    <property type="component" value="Unassembled WGS sequence"/>
</dbReference>
<proteinExistence type="predicted"/>
<dbReference type="InterPro" id="IPR001179">
    <property type="entry name" value="PPIase_FKBP_dom"/>
</dbReference>
<dbReference type="PANTHER" id="PTHR10516">
    <property type="entry name" value="PEPTIDYL-PROLYL CIS-TRANS ISOMERASE"/>
    <property type="match status" value="1"/>
</dbReference>
<keyword evidence="8" id="KW-1185">Reference proteome</keyword>
<evidence type="ECO:0000256" key="5">
    <source>
        <dbReference type="PROSITE-ProRule" id="PRU00277"/>
    </source>
</evidence>
<evidence type="ECO:0000313" key="7">
    <source>
        <dbReference type="EMBL" id="KAJ4459224.1"/>
    </source>
</evidence>
<dbReference type="Gene3D" id="3.10.50.40">
    <property type="match status" value="1"/>
</dbReference>
<evidence type="ECO:0000256" key="2">
    <source>
        <dbReference type="ARBA" id="ARBA00013194"/>
    </source>
</evidence>
<comment type="catalytic activity">
    <reaction evidence="1 5">
        <text>[protein]-peptidylproline (omega=180) = [protein]-peptidylproline (omega=0)</text>
        <dbReference type="Rhea" id="RHEA:16237"/>
        <dbReference type="Rhea" id="RHEA-COMP:10747"/>
        <dbReference type="Rhea" id="RHEA-COMP:10748"/>
        <dbReference type="ChEBI" id="CHEBI:83833"/>
        <dbReference type="ChEBI" id="CHEBI:83834"/>
        <dbReference type="EC" id="5.2.1.8"/>
    </reaction>
</comment>
<comment type="caution">
    <text evidence="7">The sequence shown here is derived from an EMBL/GenBank/DDBJ whole genome shotgun (WGS) entry which is preliminary data.</text>
</comment>
<dbReference type="PROSITE" id="PS50059">
    <property type="entry name" value="FKBP_PPIASE"/>
    <property type="match status" value="1"/>
</dbReference>
<keyword evidence="3 5" id="KW-0697">Rotamase</keyword>
<dbReference type="InterPro" id="IPR046357">
    <property type="entry name" value="PPIase_dom_sf"/>
</dbReference>
<dbReference type="InterPro" id="IPR050689">
    <property type="entry name" value="FKBP-type_PPIase"/>
</dbReference>
<dbReference type="GO" id="GO:0016853">
    <property type="term" value="F:isomerase activity"/>
    <property type="evidence" value="ECO:0007669"/>
    <property type="project" value="UniProtKB-KW"/>
</dbReference>
<accession>A0ABQ8UJ32</accession>
<keyword evidence="4 5" id="KW-0413">Isomerase</keyword>
<dbReference type="SUPFAM" id="SSF54534">
    <property type="entry name" value="FKBP-like"/>
    <property type="match status" value="1"/>
</dbReference>